<dbReference type="EMBL" id="CAEY01000616">
    <property type="status" value="NOT_ANNOTATED_CDS"/>
    <property type="molecule type" value="Genomic_DNA"/>
</dbReference>
<dbReference type="EnsemblMetazoa" id="tetur23g02449.1">
    <property type="protein sequence ID" value="tetur23g02449.1"/>
    <property type="gene ID" value="tetur23g02449"/>
</dbReference>
<feature type="signal peptide" evidence="1">
    <location>
        <begin position="1"/>
        <end position="24"/>
    </location>
</feature>
<protein>
    <recommendedName>
        <fullName evidence="4">Endonuclease/exonuclease/phosphatase domain-containing protein</fullName>
    </recommendedName>
</protein>
<evidence type="ECO:0000313" key="3">
    <source>
        <dbReference type="Proteomes" id="UP000015104"/>
    </source>
</evidence>
<keyword evidence="1" id="KW-0732">Signal</keyword>
<evidence type="ECO:0000256" key="1">
    <source>
        <dbReference type="SAM" id="SignalP"/>
    </source>
</evidence>
<sequence length="166" mass="18676">MFRGQDHSRSFLIIVAAMLEVNLTENIADSAVILCDQCFLRYRNSSYQTSKFLSPCETTSFKDIMDRQAQANSIGRGIEAWKYDFQVNLLTCFMQNDFSFLQTFATGCADFLVAVVQSGDKRIGVINCHQSYAFPNVEEYLFELFSAIHAPVDGLVLAGDLNLKNV</sequence>
<dbReference type="Proteomes" id="UP000015104">
    <property type="component" value="Unassembled WGS sequence"/>
</dbReference>
<name>T1KVZ9_TETUR</name>
<evidence type="ECO:0000313" key="2">
    <source>
        <dbReference type="EnsemblMetazoa" id="tetur23g02449.1"/>
    </source>
</evidence>
<organism evidence="2 3">
    <name type="scientific">Tetranychus urticae</name>
    <name type="common">Two-spotted spider mite</name>
    <dbReference type="NCBI Taxonomy" id="32264"/>
    <lineage>
        <taxon>Eukaryota</taxon>
        <taxon>Metazoa</taxon>
        <taxon>Ecdysozoa</taxon>
        <taxon>Arthropoda</taxon>
        <taxon>Chelicerata</taxon>
        <taxon>Arachnida</taxon>
        <taxon>Acari</taxon>
        <taxon>Acariformes</taxon>
        <taxon>Trombidiformes</taxon>
        <taxon>Prostigmata</taxon>
        <taxon>Eleutherengona</taxon>
        <taxon>Raphignathae</taxon>
        <taxon>Tetranychoidea</taxon>
        <taxon>Tetranychidae</taxon>
        <taxon>Tetranychus</taxon>
    </lineage>
</organism>
<feature type="chain" id="PRO_5004591982" description="Endonuclease/exonuclease/phosphatase domain-containing protein" evidence="1">
    <location>
        <begin position="25"/>
        <end position="166"/>
    </location>
</feature>
<evidence type="ECO:0008006" key="4">
    <source>
        <dbReference type="Google" id="ProtNLM"/>
    </source>
</evidence>
<accession>T1KVZ9</accession>
<keyword evidence="3" id="KW-1185">Reference proteome</keyword>
<dbReference type="HOGENOM" id="CLU_1604839_0_0_1"/>
<reference evidence="2" key="2">
    <citation type="submission" date="2015-06" db="UniProtKB">
        <authorList>
            <consortium name="EnsemblMetazoa"/>
        </authorList>
    </citation>
    <scope>IDENTIFICATION</scope>
</reference>
<dbReference type="AlphaFoldDB" id="T1KVZ9"/>
<reference evidence="3" key="1">
    <citation type="submission" date="2011-08" db="EMBL/GenBank/DDBJ databases">
        <authorList>
            <person name="Rombauts S."/>
        </authorList>
    </citation>
    <scope>NUCLEOTIDE SEQUENCE</scope>
    <source>
        <strain evidence="3">London</strain>
    </source>
</reference>
<proteinExistence type="predicted"/>